<dbReference type="InterPro" id="IPR036618">
    <property type="entry name" value="PtsI_HPr-bd_sf"/>
</dbReference>
<dbReference type="EC" id="2.7.3.9" evidence="5"/>
<dbReference type="NCBIfam" id="TIGR01417">
    <property type="entry name" value="PTS_I_fam"/>
    <property type="match status" value="1"/>
</dbReference>
<dbReference type="InterPro" id="IPR023151">
    <property type="entry name" value="PEP_util_CS"/>
</dbReference>
<dbReference type="InterPro" id="IPR001020">
    <property type="entry name" value="PTS_HPr_His_P_site"/>
</dbReference>
<dbReference type="CDD" id="cd00367">
    <property type="entry name" value="PTS-HPr_like"/>
    <property type="match status" value="1"/>
</dbReference>
<dbReference type="PROSITE" id="PS51350">
    <property type="entry name" value="PTS_HPR_DOM"/>
    <property type="match status" value="1"/>
</dbReference>
<dbReference type="InterPro" id="IPR006318">
    <property type="entry name" value="PTS_EI-like"/>
</dbReference>
<dbReference type="PROSITE" id="PS00369">
    <property type="entry name" value="PTS_HPR_HIS"/>
    <property type="match status" value="1"/>
</dbReference>
<feature type="domain" description="HPr" evidence="16">
    <location>
        <begin position="159"/>
        <end position="248"/>
    </location>
</feature>
<evidence type="ECO:0000256" key="3">
    <source>
        <dbReference type="ARBA" id="ARBA00004496"/>
    </source>
</evidence>
<dbReference type="Gene3D" id="3.50.30.10">
    <property type="entry name" value="Phosphohistidine domain"/>
    <property type="match status" value="1"/>
</dbReference>
<keyword evidence="18" id="KW-1185">Reference proteome</keyword>
<evidence type="ECO:0000256" key="12">
    <source>
        <dbReference type="ARBA" id="ARBA00022723"/>
    </source>
</evidence>
<dbReference type="InterPro" id="IPR008731">
    <property type="entry name" value="PTS_EIN"/>
</dbReference>
<dbReference type="InterPro" id="IPR018274">
    <property type="entry name" value="PEP_util_AS"/>
</dbReference>
<dbReference type="Gene3D" id="3.30.1340.10">
    <property type="entry name" value="HPr-like"/>
    <property type="match status" value="1"/>
</dbReference>
<keyword evidence="13" id="KW-0418">Kinase</keyword>
<dbReference type="PROSITE" id="PS00370">
    <property type="entry name" value="PEP_ENZYMES_PHOS_SITE"/>
    <property type="match status" value="1"/>
</dbReference>
<keyword evidence="7" id="KW-0963">Cytoplasm</keyword>
<accession>A0A3N0UXT2</accession>
<keyword evidence="11" id="KW-0598">Phosphotransferase system</keyword>
<dbReference type="Pfam" id="PF00359">
    <property type="entry name" value="PTS_EIIA_2"/>
    <property type="match status" value="1"/>
</dbReference>
<evidence type="ECO:0000256" key="7">
    <source>
        <dbReference type="ARBA" id="ARBA00022490"/>
    </source>
</evidence>
<dbReference type="InterPro" id="IPR036637">
    <property type="entry name" value="Phosphohistidine_dom_sf"/>
</dbReference>
<evidence type="ECO:0000256" key="13">
    <source>
        <dbReference type="ARBA" id="ARBA00022777"/>
    </source>
</evidence>
<dbReference type="Pfam" id="PF00381">
    <property type="entry name" value="PTS-HPr"/>
    <property type="match status" value="1"/>
</dbReference>
<protein>
    <recommendedName>
        <fullName evidence="5">phosphoenolpyruvate--protein phosphotransferase</fullName>
        <ecNumber evidence="5">2.7.3.9</ecNumber>
    </recommendedName>
</protein>
<evidence type="ECO:0000256" key="6">
    <source>
        <dbReference type="ARBA" id="ARBA00022448"/>
    </source>
</evidence>
<keyword evidence="8" id="KW-0597">Phosphoprotein</keyword>
<sequence>MIQLGKQSIKLAAGTADKAAAIRTVGQLLVDNGNMQAAYIDSMQQREQVANTYLGNGIAIPHGLPKDRDLIARTGIAVAQFPQGVQWNQGETVYLLVGIAAKSDEHIELLTNLTHVLDDAAAIQRLAQTRDAQDIIDCLTRGRDAVPAACSAPHEDDFACYEEVILPGKAGMHARPATAFVDIAKQFHAEVRVRCGDKLANGKSTLALLKLGATHQAVLRIMAQGDDAALAVKKLAQAVRDGLEQEEEHEQAPAHCLPSLHLAGNAIVGIAGAAGLAIAPLHHFRHEKLVVAVTANDAEHETTSLQQAIAHARVQLQQLHDDVLARSGAARAAIFLAHQEFLSDPDLLQGAQASISAGHSAGWAWRHSVEQRVAEIASLDDARLKERAADLQDVGNRVLRLLAGVLEQELQQPAHPVILVAEDLSPSDTAKLDPSRVLGICTAAGGPTSHTAIIARSLDIPAVVSVGPAVLGLAEGTLCILDGDGGKLYVNPDEADLAMARLAQQDHAARRSAEALACYQPAILRDGHRVEVVANIGNAVEAAQAVDAGAEGIGLLRTEFLFLQRATPPDEDEQFDAYHTMTRALNGLPLIIRTLDIGGDKEVPYLSLPAEQNPFLGMRGIRLCLERPDLFRPQLRAIYRAAATGPVRIMFPMIATLDELLVAKAMAEEVRQELNAPKVEIGIMIEVPSAVLMAPELARHVDFFSIGTNDLTQYVLAMDRLHPSLARQADALHPAVLRMIDLTVKAARANGIWVGVCGGIAGDPKGAAILTGIGVAELSVSIPSVAAIKAKLRLHTLAECRALAGAALQAATTAEVRALSMPASLAVARTGPRVDRAI</sequence>
<dbReference type="InterPro" id="IPR000121">
    <property type="entry name" value="PEP_util_C"/>
</dbReference>
<dbReference type="GO" id="GO:0008965">
    <property type="term" value="F:phosphoenolpyruvate-protein phosphotransferase activity"/>
    <property type="evidence" value="ECO:0007669"/>
    <property type="project" value="UniProtKB-EC"/>
</dbReference>
<dbReference type="PROSITE" id="PS51094">
    <property type="entry name" value="PTS_EIIA_TYPE_2"/>
    <property type="match status" value="1"/>
</dbReference>
<dbReference type="PANTHER" id="PTHR46244:SF6">
    <property type="entry name" value="PHOSPHOENOLPYRUVATE-PROTEIN PHOSPHOTRANSFERASE"/>
    <property type="match status" value="1"/>
</dbReference>
<dbReference type="InterPro" id="IPR008279">
    <property type="entry name" value="PEP-util_enz_mobile_dom"/>
</dbReference>
<dbReference type="PROSITE" id="PS00742">
    <property type="entry name" value="PEP_ENZYMES_2"/>
    <property type="match status" value="1"/>
</dbReference>
<evidence type="ECO:0000256" key="2">
    <source>
        <dbReference type="ARBA" id="ARBA00001946"/>
    </source>
</evidence>
<evidence type="ECO:0000256" key="1">
    <source>
        <dbReference type="ARBA" id="ARBA00000683"/>
    </source>
</evidence>
<organism evidence="17 18">
    <name type="scientific">Pseudomethylobacillus aquaticus</name>
    <dbReference type="NCBI Taxonomy" id="2676064"/>
    <lineage>
        <taxon>Bacteria</taxon>
        <taxon>Pseudomonadati</taxon>
        <taxon>Pseudomonadota</taxon>
        <taxon>Betaproteobacteria</taxon>
        <taxon>Nitrosomonadales</taxon>
        <taxon>Methylophilaceae</taxon>
        <taxon>Pseudomethylobacillus</taxon>
    </lineage>
</organism>
<dbReference type="SUPFAM" id="SSF52009">
    <property type="entry name" value="Phosphohistidine domain"/>
    <property type="match status" value="1"/>
</dbReference>
<dbReference type="GO" id="GO:0046872">
    <property type="term" value="F:metal ion binding"/>
    <property type="evidence" value="ECO:0007669"/>
    <property type="project" value="UniProtKB-KW"/>
</dbReference>
<evidence type="ECO:0000256" key="9">
    <source>
        <dbReference type="ARBA" id="ARBA00022597"/>
    </source>
</evidence>
<keyword evidence="10 17" id="KW-0808">Transferase</keyword>
<proteinExistence type="inferred from homology"/>
<comment type="caution">
    <text evidence="17">The sequence shown here is derived from an EMBL/GenBank/DDBJ whole genome shotgun (WGS) entry which is preliminary data.</text>
</comment>
<dbReference type="GO" id="GO:0016301">
    <property type="term" value="F:kinase activity"/>
    <property type="evidence" value="ECO:0007669"/>
    <property type="project" value="UniProtKB-KW"/>
</dbReference>
<comment type="similarity">
    <text evidence="4">Belongs to the PEP-utilizing enzyme family.</text>
</comment>
<dbReference type="InterPro" id="IPR016152">
    <property type="entry name" value="PTrfase/Anion_transptr"/>
</dbReference>
<dbReference type="InterPro" id="IPR050499">
    <property type="entry name" value="PEP-utilizing_PTS_enzyme"/>
</dbReference>
<dbReference type="NCBIfam" id="TIGR01003">
    <property type="entry name" value="PTS_HPr_family"/>
    <property type="match status" value="1"/>
</dbReference>
<keyword evidence="6" id="KW-0813">Transport</keyword>
<dbReference type="Pfam" id="PF05524">
    <property type="entry name" value="PEP-utilisers_N"/>
    <property type="match status" value="1"/>
</dbReference>
<evidence type="ECO:0000259" key="16">
    <source>
        <dbReference type="PROSITE" id="PS51350"/>
    </source>
</evidence>
<dbReference type="GO" id="GO:0009401">
    <property type="term" value="P:phosphoenolpyruvate-dependent sugar phosphotransferase system"/>
    <property type="evidence" value="ECO:0007669"/>
    <property type="project" value="UniProtKB-KW"/>
</dbReference>
<dbReference type="PRINTS" id="PR00107">
    <property type="entry name" value="PHOSPHOCPHPR"/>
</dbReference>
<dbReference type="PROSITE" id="PS00372">
    <property type="entry name" value="PTS_EIIA_TYPE_2_HIS"/>
    <property type="match status" value="1"/>
</dbReference>
<dbReference type="SUPFAM" id="SSF55804">
    <property type="entry name" value="Phoshotransferase/anion transport protein"/>
    <property type="match status" value="1"/>
</dbReference>
<comment type="catalytic activity">
    <reaction evidence="1">
        <text>L-histidyl-[protein] + phosphoenolpyruvate = N(pros)-phospho-L-histidyl-[protein] + pyruvate</text>
        <dbReference type="Rhea" id="RHEA:23880"/>
        <dbReference type="Rhea" id="RHEA-COMP:9745"/>
        <dbReference type="Rhea" id="RHEA-COMP:9746"/>
        <dbReference type="ChEBI" id="CHEBI:15361"/>
        <dbReference type="ChEBI" id="CHEBI:29979"/>
        <dbReference type="ChEBI" id="CHEBI:58702"/>
        <dbReference type="ChEBI" id="CHEBI:64837"/>
        <dbReference type="EC" id="2.7.3.9"/>
    </reaction>
</comment>
<gene>
    <name evidence="17" type="primary">ptsP</name>
    <name evidence="17" type="ORF">ED236_10375</name>
</gene>
<dbReference type="PANTHER" id="PTHR46244">
    <property type="entry name" value="PHOSPHOENOLPYRUVATE-PROTEIN PHOSPHOTRANSFERASE"/>
    <property type="match status" value="1"/>
</dbReference>
<keyword evidence="9" id="KW-0762">Sugar transport</keyword>
<dbReference type="InterPro" id="IPR002178">
    <property type="entry name" value="PTS_EIIA_type-2_dom"/>
</dbReference>
<dbReference type="Pfam" id="PF02896">
    <property type="entry name" value="PEP-utilizers_C"/>
    <property type="match status" value="1"/>
</dbReference>
<dbReference type="RefSeq" id="WP_123237916.1">
    <property type="nucleotide sequence ID" value="NZ_RJVP01000006.1"/>
</dbReference>
<dbReference type="EMBL" id="RJVP01000006">
    <property type="protein sequence ID" value="ROH85263.1"/>
    <property type="molecule type" value="Genomic_DNA"/>
</dbReference>
<feature type="domain" description="PTS EIIA type-2" evidence="15">
    <location>
        <begin position="2"/>
        <end position="142"/>
    </location>
</feature>
<evidence type="ECO:0000256" key="10">
    <source>
        <dbReference type="ARBA" id="ARBA00022679"/>
    </source>
</evidence>
<dbReference type="AlphaFoldDB" id="A0A3N0UXT2"/>
<evidence type="ECO:0000313" key="18">
    <source>
        <dbReference type="Proteomes" id="UP000275137"/>
    </source>
</evidence>
<dbReference type="Pfam" id="PF00391">
    <property type="entry name" value="PEP-utilizers"/>
    <property type="match status" value="1"/>
</dbReference>
<dbReference type="CDD" id="cd00211">
    <property type="entry name" value="PTS_IIA_fru"/>
    <property type="match status" value="1"/>
</dbReference>
<keyword evidence="14" id="KW-0460">Magnesium</keyword>
<dbReference type="InterPro" id="IPR000032">
    <property type="entry name" value="HPr-like"/>
</dbReference>
<dbReference type="InterPro" id="IPR015813">
    <property type="entry name" value="Pyrv/PenolPyrv_kinase-like_dom"/>
</dbReference>
<name>A0A3N0UXT2_9PROT</name>
<dbReference type="InterPro" id="IPR035895">
    <property type="entry name" value="HPr-like_sf"/>
</dbReference>
<reference evidence="17 18" key="1">
    <citation type="submission" date="2018-10" db="EMBL/GenBank/DDBJ databases">
        <authorList>
            <person name="Chen W.-M."/>
        </authorList>
    </citation>
    <scope>NUCLEOTIDE SEQUENCE [LARGE SCALE GENOMIC DNA]</scope>
    <source>
        <strain evidence="17 18">H-5</strain>
    </source>
</reference>
<evidence type="ECO:0000259" key="15">
    <source>
        <dbReference type="PROSITE" id="PS51094"/>
    </source>
</evidence>
<evidence type="ECO:0000313" key="17">
    <source>
        <dbReference type="EMBL" id="ROH85263.1"/>
    </source>
</evidence>
<dbReference type="PRINTS" id="PR01736">
    <property type="entry name" value="PHPHTRNFRASE"/>
</dbReference>
<dbReference type="Gene3D" id="3.40.930.10">
    <property type="entry name" value="Mannitol-specific EII, Chain A"/>
    <property type="match status" value="1"/>
</dbReference>
<evidence type="ECO:0000256" key="14">
    <source>
        <dbReference type="ARBA" id="ARBA00022842"/>
    </source>
</evidence>
<keyword evidence="17" id="KW-0670">Pyruvate</keyword>
<comment type="subcellular location">
    <subcellularLocation>
        <location evidence="3">Cytoplasm</location>
    </subcellularLocation>
</comment>
<dbReference type="SUPFAM" id="SSF51621">
    <property type="entry name" value="Phosphoenolpyruvate/pyruvate domain"/>
    <property type="match status" value="1"/>
</dbReference>
<dbReference type="InterPro" id="IPR040442">
    <property type="entry name" value="Pyrv_kinase-like_dom_sf"/>
</dbReference>
<dbReference type="SUPFAM" id="SSF55594">
    <property type="entry name" value="HPr-like"/>
    <property type="match status" value="1"/>
</dbReference>
<comment type="cofactor">
    <cofactor evidence="2">
        <name>Mg(2+)</name>
        <dbReference type="ChEBI" id="CHEBI:18420"/>
    </cofactor>
</comment>
<dbReference type="Gene3D" id="1.10.274.10">
    <property type="entry name" value="PtsI, HPr-binding domain"/>
    <property type="match status" value="1"/>
</dbReference>
<dbReference type="GO" id="GO:0005737">
    <property type="term" value="C:cytoplasm"/>
    <property type="evidence" value="ECO:0007669"/>
    <property type="project" value="UniProtKB-SubCell"/>
</dbReference>
<evidence type="ECO:0000256" key="4">
    <source>
        <dbReference type="ARBA" id="ARBA00007837"/>
    </source>
</evidence>
<dbReference type="SUPFAM" id="SSF47831">
    <property type="entry name" value="Enzyme I of the PEP:sugar phosphotransferase system HPr-binding (sub)domain"/>
    <property type="match status" value="1"/>
</dbReference>
<keyword evidence="12" id="KW-0479">Metal-binding</keyword>
<evidence type="ECO:0000256" key="11">
    <source>
        <dbReference type="ARBA" id="ARBA00022683"/>
    </source>
</evidence>
<evidence type="ECO:0000256" key="5">
    <source>
        <dbReference type="ARBA" id="ARBA00012232"/>
    </source>
</evidence>
<evidence type="ECO:0000256" key="8">
    <source>
        <dbReference type="ARBA" id="ARBA00022553"/>
    </source>
</evidence>
<dbReference type="Proteomes" id="UP000275137">
    <property type="component" value="Unassembled WGS sequence"/>
</dbReference>
<dbReference type="Gene3D" id="3.20.20.60">
    <property type="entry name" value="Phosphoenolpyruvate-binding domains"/>
    <property type="match status" value="1"/>
</dbReference>